<organism evidence="9 10">
    <name type="scientific">Luteibacter yeojuensis</name>
    <dbReference type="NCBI Taxonomy" id="345309"/>
    <lineage>
        <taxon>Bacteria</taxon>
        <taxon>Pseudomonadati</taxon>
        <taxon>Pseudomonadota</taxon>
        <taxon>Gammaproteobacteria</taxon>
        <taxon>Lysobacterales</taxon>
        <taxon>Rhodanobacteraceae</taxon>
        <taxon>Luteibacter</taxon>
    </lineage>
</organism>
<evidence type="ECO:0000256" key="5">
    <source>
        <dbReference type="ARBA" id="ARBA00022857"/>
    </source>
</evidence>
<dbReference type="Pfam" id="PF07992">
    <property type="entry name" value="Pyr_redox_2"/>
    <property type="match status" value="1"/>
</dbReference>
<evidence type="ECO:0000313" key="9">
    <source>
        <dbReference type="EMBL" id="NID15299.1"/>
    </source>
</evidence>
<keyword evidence="7" id="KW-0503">Monooxygenase</keyword>
<comment type="similarity">
    <text evidence="2">Belongs to the FAD-binding monooxygenase family.</text>
</comment>
<dbReference type="GO" id="GO:0004497">
    <property type="term" value="F:monooxygenase activity"/>
    <property type="evidence" value="ECO:0007669"/>
    <property type="project" value="UniProtKB-KW"/>
</dbReference>
<dbReference type="FunFam" id="3.50.50.60:FF:000228">
    <property type="entry name" value="FAD-containing monooxygenase EthA"/>
    <property type="match status" value="1"/>
</dbReference>
<protein>
    <submittedName>
        <fullName evidence="9">NAD(P)/FAD-dependent oxidoreductase</fullName>
    </submittedName>
</protein>
<dbReference type="EMBL" id="JAAQTL010000001">
    <property type="protein sequence ID" value="NID15299.1"/>
    <property type="molecule type" value="Genomic_DNA"/>
</dbReference>
<keyword evidence="6" id="KW-0560">Oxidoreductase</keyword>
<evidence type="ECO:0000313" key="10">
    <source>
        <dbReference type="Proteomes" id="UP000518878"/>
    </source>
</evidence>
<evidence type="ECO:0000256" key="4">
    <source>
        <dbReference type="ARBA" id="ARBA00022827"/>
    </source>
</evidence>
<dbReference type="Proteomes" id="UP000518878">
    <property type="component" value="Unassembled WGS sequence"/>
</dbReference>
<evidence type="ECO:0000256" key="3">
    <source>
        <dbReference type="ARBA" id="ARBA00022630"/>
    </source>
</evidence>
<dbReference type="AlphaFoldDB" id="A0A7X5QTY7"/>
<keyword evidence="10" id="KW-1185">Reference proteome</keyword>
<evidence type="ECO:0000256" key="6">
    <source>
        <dbReference type="ARBA" id="ARBA00023002"/>
    </source>
</evidence>
<gene>
    <name evidence="9" type="ORF">HBF32_07470</name>
</gene>
<keyword evidence="4" id="KW-0274">FAD</keyword>
<evidence type="ECO:0000256" key="2">
    <source>
        <dbReference type="ARBA" id="ARBA00010139"/>
    </source>
</evidence>
<dbReference type="InterPro" id="IPR023753">
    <property type="entry name" value="FAD/NAD-binding_dom"/>
</dbReference>
<dbReference type="PANTHER" id="PTHR43872:SF1">
    <property type="entry name" value="MONOOXYGENASE, PUTATIVE (AFU_ORTHOLOGUE AFUA_8G02570)-RELATED"/>
    <property type="match status" value="1"/>
</dbReference>
<evidence type="ECO:0000259" key="8">
    <source>
        <dbReference type="Pfam" id="PF07992"/>
    </source>
</evidence>
<name>A0A7X5QTY7_9GAMM</name>
<proteinExistence type="inferred from homology"/>
<comment type="caution">
    <text evidence="9">The sequence shown here is derived from an EMBL/GenBank/DDBJ whole genome shotgun (WGS) entry which is preliminary data.</text>
</comment>
<dbReference type="InterPro" id="IPR051820">
    <property type="entry name" value="FAD-binding_MO"/>
</dbReference>
<dbReference type="RefSeq" id="WP_166699053.1">
    <property type="nucleotide sequence ID" value="NZ_JAAQTL010000001.1"/>
</dbReference>
<sequence>MDHHYDVLIIGAGLSGIGMACRLALACPGKRVGIVERRRAIGGTWDLFRYPGVRSDSDMFTFGFGFRPWNELKVLADGPSIRQYVADTAREFGIGDQVLFGLQALRAEWSSGERRWTVHARHDDGSARVFTCRFLVGATGYYDYDRGHVPDFPGRADFTGRFVHPQHWPEDLDWTGKRVVVIGSGATAITLVPALAERAAHVTMLQRSPGYIFSVPSRDAISAVLLRFLPAKIVYGLARRRNILLQRVLYKSAMRWPARVKAVLLGAVRRQLGNAPIDDFTPAYAPWTQRLCIVPDADLFKAMRAGRASVVTDEVAGFEGRTIRLASGKLLEADIVISATGFNLQALGGMRIEVDGVPRDPGKTLTYKGVLLDGIPNLAVLFGYINASWTLKVDLAAQYICRLLNHMDKRGATVATPHAPEDEALDVCILDQLRAGYVARGESTMPRQGRNGPWRVSHRYEWDRRTLLEEPLDDPALVLS</sequence>
<accession>A0A7X5QTY7</accession>
<dbReference type="PRINTS" id="PR00411">
    <property type="entry name" value="PNDRDTASEI"/>
</dbReference>
<comment type="cofactor">
    <cofactor evidence="1">
        <name>FAD</name>
        <dbReference type="ChEBI" id="CHEBI:57692"/>
    </cofactor>
</comment>
<evidence type="ECO:0000256" key="1">
    <source>
        <dbReference type="ARBA" id="ARBA00001974"/>
    </source>
</evidence>
<dbReference type="InterPro" id="IPR036188">
    <property type="entry name" value="FAD/NAD-bd_sf"/>
</dbReference>
<dbReference type="PANTHER" id="PTHR43872">
    <property type="entry name" value="MONOOXYGENASE, PUTATIVE (AFU_ORTHOLOGUE AFUA_8G02570)-RELATED"/>
    <property type="match status" value="1"/>
</dbReference>
<reference evidence="9 10" key="1">
    <citation type="journal article" date="2006" name="Int. J. Syst. Evol. Microbiol.">
        <title>Dyella yeojuensis sp. nov., isolated from greenhouse soil in Korea.</title>
        <authorList>
            <person name="Kim B.Y."/>
            <person name="Weon H.Y."/>
            <person name="Lee K.H."/>
            <person name="Seok S.J."/>
            <person name="Kwon S.W."/>
            <person name="Go S.J."/>
            <person name="Stackebrandt E."/>
        </authorList>
    </citation>
    <scope>NUCLEOTIDE SEQUENCE [LARGE SCALE GENOMIC DNA]</scope>
    <source>
        <strain evidence="9 10">DSM 17673</strain>
    </source>
</reference>
<dbReference type="Gene3D" id="3.50.50.60">
    <property type="entry name" value="FAD/NAD(P)-binding domain"/>
    <property type="match status" value="1"/>
</dbReference>
<feature type="domain" description="FAD/NAD(P)-binding" evidence="8">
    <location>
        <begin position="5"/>
        <end position="212"/>
    </location>
</feature>
<keyword evidence="5" id="KW-0521">NADP</keyword>
<keyword evidence="3" id="KW-0285">Flavoprotein</keyword>
<dbReference type="SUPFAM" id="SSF51905">
    <property type="entry name" value="FAD/NAD(P)-binding domain"/>
    <property type="match status" value="1"/>
</dbReference>
<evidence type="ECO:0000256" key="7">
    <source>
        <dbReference type="ARBA" id="ARBA00023033"/>
    </source>
</evidence>